<protein>
    <recommendedName>
        <fullName evidence="1">Glutaredoxin domain-containing protein</fullName>
    </recommendedName>
</protein>
<dbReference type="InterPro" id="IPR017937">
    <property type="entry name" value="Thioredoxin_CS"/>
</dbReference>
<dbReference type="InterPro" id="IPR002109">
    <property type="entry name" value="Glutaredoxin"/>
</dbReference>
<name>A0ABR4EBI6_9PEZI</name>
<proteinExistence type="predicted"/>
<gene>
    <name evidence="2" type="ORF">FJTKL_13164</name>
</gene>
<dbReference type="PANTHER" id="PTHR45694">
    <property type="entry name" value="GLUTAREDOXIN 2"/>
    <property type="match status" value="1"/>
</dbReference>
<dbReference type="CDD" id="cd03419">
    <property type="entry name" value="GRX_GRXh_1_2_like"/>
    <property type="match status" value="1"/>
</dbReference>
<dbReference type="InterPro" id="IPR036249">
    <property type="entry name" value="Thioredoxin-like_sf"/>
</dbReference>
<evidence type="ECO:0000313" key="2">
    <source>
        <dbReference type="EMBL" id="KAL2279798.1"/>
    </source>
</evidence>
<evidence type="ECO:0000313" key="3">
    <source>
        <dbReference type="Proteomes" id="UP001600888"/>
    </source>
</evidence>
<accession>A0ABR4EBI6</accession>
<dbReference type="PROSITE" id="PS51354">
    <property type="entry name" value="GLUTAREDOXIN_2"/>
    <property type="match status" value="1"/>
</dbReference>
<dbReference type="Proteomes" id="UP001600888">
    <property type="component" value="Unassembled WGS sequence"/>
</dbReference>
<dbReference type="PANTHER" id="PTHR45694:SF18">
    <property type="entry name" value="GLUTAREDOXIN-1-RELATED"/>
    <property type="match status" value="1"/>
</dbReference>
<organism evidence="2 3">
    <name type="scientific">Diaporthe vaccinii</name>
    <dbReference type="NCBI Taxonomy" id="105482"/>
    <lineage>
        <taxon>Eukaryota</taxon>
        <taxon>Fungi</taxon>
        <taxon>Dikarya</taxon>
        <taxon>Ascomycota</taxon>
        <taxon>Pezizomycotina</taxon>
        <taxon>Sordariomycetes</taxon>
        <taxon>Sordariomycetidae</taxon>
        <taxon>Diaporthales</taxon>
        <taxon>Diaporthaceae</taxon>
        <taxon>Diaporthe</taxon>
        <taxon>Diaporthe eres species complex</taxon>
    </lineage>
</organism>
<feature type="domain" description="Glutaredoxin" evidence="1">
    <location>
        <begin position="34"/>
        <end position="69"/>
    </location>
</feature>
<dbReference type="Pfam" id="PF00462">
    <property type="entry name" value="Glutaredoxin"/>
    <property type="match status" value="2"/>
</dbReference>
<sequence length="137" mass="14790">MSFIRRFFSGFSSPPITMEAAKTKAQSLIDENAVMVFSKSYCPYCRASKKTLQSAGAQFKVYELNEESQYNPPSHPPLPCPLLGGDGSAIQDALEELSGQRTVPNIFFGKKHIGGNSDLDALGSSLKTKLQEVGAVA</sequence>
<dbReference type="Gene3D" id="3.40.30.10">
    <property type="entry name" value="Glutaredoxin"/>
    <property type="match status" value="1"/>
</dbReference>
<evidence type="ECO:0000259" key="1">
    <source>
        <dbReference type="Pfam" id="PF00462"/>
    </source>
</evidence>
<dbReference type="PROSITE" id="PS00194">
    <property type="entry name" value="THIOREDOXIN_1"/>
    <property type="match status" value="1"/>
</dbReference>
<keyword evidence="3" id="KW-1185">Reference proteome</keyword>
<feature type="domain" description="Glutaredoxin" evidence="1">
    <location>
        <begin position="88"/>
        <end position="113"/>
    </location>
</feature>
<reference evidence="2 3" key="1">
    <citation type="submission" date="2024-03" db="EMBL/GenBank/DDBJ databases">
        <title>A high-quality draft genome sequence of Diaporthe vaccinii, a causative agent of upright dieback and viscid rot disease in cranberry plants.</title>
        <authorList>
            <person name="Sarrasin M."/>
            <person name="Lang B.F."/>
            <person name="Burger G."/>
        </authorList>
    </citation>
    <scope>NUCLEOTIDE SEQUENCE [LARGE SCALE GENOMIC DNA]</scope>
    <source>
        <strain evidence="2 3">IS7</strain>
    </source>
</reference>
<comment type="caution">
    <text evidence="2">The sequence shown here is derived from an EMBL/GenBank/DDBJ whole genome shotgun (WGS) entry which is preliminary data.</text>
</comment>
<dbReference type="EMBL" id="JBAWTH010000072">
    <property type="protein sequence ID" value="KAL2279798.1"/>
    <property type="molecule type" value="Genomic_DNA"/>
</dbReference>
<dbReference type="SUPFAM" id="SSF52833">
    <property type="entry name" value="Thioredoxin-like"/>
    <property type="match status" value="1"/>
</dbReference>